<dbReference type="AlphaFoldDB" id="A0A6J4Q563"/>
<accession>A0A6J4Q563</accession>
<name>A0A6J4Q563_9ACTN</name>
<gene>
    <name evidence="1" type="ORF">AVDCRST_MAG35-2854</name>
</gene>
<feature type="non-terminal residue" evidence="1">
    <location>
        <position position="1"/>
    </location>
</feature>
<organism evidence="1">
    <name type="scientific">uncultured Quadrisphaera sp</name>
    <dbReference type="NCBI Taxonomy" id="904978"/>
    <lineage>
        <taxon>Bacteria</taxon>
        <taxon>Bacillati</taxon>
        <taxon>Actinomycetota</taxon>
        <taxon>Actinomycetes</taxon>
        <taxon>Kineosporiales</taxon>
        <taxon>Kineosporiaceae</taxon>
        <taxon>Quadrisphaera</taxon>
        <taxon>environmental samples</taxon>
    </lineage>
</organism>
<proteinExistence type="predicted"/>
<reference evidence="1" key="1">
    <citation type="submission" date="2020-02" db="EMBL/GenBank/DDBJ databases">
        <authorList>
            <person name="Meier V. D."/>
        </authorList>
    </citation>
    <scope>NUCLEOTIDE SEQUENCE</scope>
    <source>
        <strain evidence="1">AVDCRST_MAG35</strain>
    </source>
</reference>
<sequence>ERIYTAQRGARGVEVAPVRRVV</sequence>
<dbReference type="EMBL" id="CADCUY010000560">
    <property type="protein sequence ID" value="CAA9434947.1"/>
    <property type="molecule type" value="Genomic_DNA"/>
</dbReference>
<protein>
    <submittedName>
        <fullName evidence="1">Uncharacterized protein</fullName>
    </submittedName>
</protein>
<evidence type="ECO:0000313" key="1">
    <source>
        <dbReference type="EMBL" id="CAA9434947.1"/>
    </source>
</evidence>